<organism evidence="3 4">
    <name type="scientific">Haematococcus lacustris</name>
    <name type="common">Green alga</name>
    <name type="synonym">Haematococcus pluvialis</name>
    <dbReference type="NCBI Taxonomy" id="44745"/>
    <lineage>
        <taxon>Eukaryota</taxon>
        <taxon>Viridiplantae</taxon>
        <taxon>Chlorophyta</taxon>
        <taxon>core chlorophytes</taxon>
        <taxon>Chlorophyceae</taxon>
        <taxon>CS clade</taxon>
        <taxon>Chlamydomonadales</taxon>
        <taxon>Haematococcaceae</taxon>
        <taxon>Haematococcus</taxon>
    </lineage>
</organism>
<proteinExistence type="predicted"/>
<keyword evidence="4" id="KW-1185">Reference proteome</keyword>
<evidence type="ECO:0000256" key="1">
    <source>
        <dbReference type="SAM" id="MobiDB-lite"/>
    </source>
</evidence>
<feature type="chain" id="PRO_5025639933" description="Secreted protein" evidence="2">
    <location>
        <begin position="21"/>
        <end position="90"/>
    </location>
</feature>
<feature type="compositionally biased region" description="Basic and acidic residues" evidence="1">
    <location>
        <begin position="31"/>
        <end position="55"/>
    </location>
</feature>
<evidence type="ECO:0008006" key="5">
    <source>
        <dbReference type="Google" id="ProtNLM"/>
    </source>
</evidence>
<keyword evidence="2" id="KW-0732">Signal</keyword>
<comment type="caution">
    <text evidence="3">The sequence shown here is derived from an EMBL/GenBank/DDBJ whole genome shotgun (WGS) entry which is preliminary data.</text>
</comment>
<evidence type="ECO:0000313" key="4">
    <source>
        <dbReference type="Proteomes" id="UP000485058"/>
    </source>
</evidence>
<feature type="region of interest" description="Disordered" evidence="1">
    <location>
        <begin position="27"/>
        <end position="66"/>
    </location>
</feature>
<sequence>MMALKPILAIMVLTKALVKGGCQHQLVGDGHGVDAKGDGHEGHNDEGGDSEHGGDGRPGGVAVPQALEEGQLEVQQRALVGEEHLHRPTV</sequence>
<dbReference type="Proteomes" id="UP000485058">
    <property type="component" value="Unassembled WGS sequence"/>
</dbReference>
<protein>
    <recommendedName>
        <fullName evidence="5">Secreted protein</fullName>
    </recommendedName>
</protein>
<feature type="non-terminal residue" evidence="3">
    <location>
        <position position="90"/>
    </location>
</feature>
<gene>
    <name evidence="3" type="ORF">HaLaN_15877</name>
</gene>
<reference evidence="3 4" key="1">
    <citation type="submission" date="2020-02" db="EMBL/GenBank/DDBJ databases">
        <title>Draft genome sequence of Haematococcus lacustris strain NIES-144.</title>
        <authorList>
            <person name="Morimoto D."/>
            <person name="Nakagawa S."/>
            <person name="Yoshida T."/>
            <person name="Sawayama S."/>
        </authorList>
    </citation>
    <scope>NUCLEOTIDE SEQUENCE [LARGE SCALE GENOMIC DNA]</scope>
    <source>
        <strain evidence="3 4">NIES-144</strain>
    </source>
</reference>
<dbReference type="AlphaFoldDB" id="A0A699ZSS5"/>
<feature type="non-terminal residue" evidence="3">
    <location>
        <position position="1"/>
    </location>
</feature>
<feature type="signal peptide" evidence="2">
    <location>
        <begin position="1"/>
        <end position="20"/>
    </location>
</feature>
<accession>A0A699ZSS5</accession>
<dbReference type="EMBL" id="BLLF01001389">
    <property type="protein sequence ID" value="GFH18992.1"/>
    <property type="molecule type" value="Genomic_DNA"/>
</dbReference>
<name>A0A699ZSS5_HAELA</name>
<evidence type="ECO:0000313" key="3">
    <source>
        <dbReference type="EMBL" id="GFH18992.1"/>
    </source>
</evidence>
<evidence type="ECO:0000256" key="2">
    <source>
        <dbReference type="SAM" id="SignalP"/>
    </source>
</evidence>